<comment type="caution">
    <text evidence="2">The sequence shown here is derived from an EMBL/GenBank/DDBJ whole genome shotgun (WGS) entry which is preliminary data.</text>
</comment>
<evidence type="ECO:0000313" key="3">
    <source>
        <dbReference type="Proteomes" id="UP000013047"/>
    </source>
</evidence>
<dbReference type="EMBL" id="AMXF01000381">
    <property type="protein sequence ID" value="ENO91351.1"/>
    <property type="molecule type" value="Genomic_DNA"/>
</dbReference>
<name>N6YAL8_9RHOO</name>
<feature type="compositionally biased region" description="Pro residues" evidence="1">
    <location>
        <begin position="221"/>
        <end position="234"/>
    </location>
</feature>
<feature type="non-terminal residue" evidence="2">
    <location>
        <position position="234"/>
    </location>
</feature>
<evidence type="ECO:0000256" key="1">
    <source>
        <dbReference type="SAM" id="MobiDB-lite"/>
    </source>
</evidence>
<sequence length="234" mass="25506">MNTRQTRILVLSDMPVEARQIVSLLADDFPQVSCSSDEGHFAADFDAQRPEVLLLAFRHIEHAERHALVLYRHSRRARSERHHSIVLCDKDNLRQAFELCRKECFDDYVLYWPLVYDSSRLHMSILLAARMLALGRERVAASEMLAHARVLGSLGEMLDAGLGAGKEHIDALGDSLQAARAAGDALATGLEFASEFATEFELDLDGVPSGLAPAAADSLAPSPPAAPPAPVEPA</sequence>
<feature type="region of interest" description="Disordered" evidence="1">
    <location>
        <begin position="213"/>
        <end position="234"/>
    </location>
</feature>
<proteinExistence type="predicted"/>
<reference evidence="2 3" key="1">
    <citation type="submission" date="2012-09" db="EMBL/GenBank/DDBJ databases">
        <title>Draft Genome Sequences of 6 Strains from Genus Thauera.</title>
        <authorList>
            <person name="Liu B."/>
            <person name="Shapleigh J.P."/>
            <person name="Frostegard A.H."/>
        </authorList>
    </citation>
    <scope>NUCLEOTIDE SEQUENCE [LARGE SCALE GENOMIC DNA]</scope>
    <source>
        <strain evidence="2 3">B4P</strain>
    </source>
</reference>
<dbReference type="AlphaFoldDB" id="N6YAL8"/>
<organism evidence="2 3">
    <name type="scientific">Thauera phenylacetica B4P</name>
    <dbReference type="NCBI Taxonomy" id="1234382"/>
    <lineage>
        <taxon>Bacteria</taxon>
        <taxon>Pseudomonadati</taxon>
        <taxon>Pseudomonadota</taxon>
        <taxon>Betaproteobacteria</taxon>
        <taxon>Rhodocyclales</taxon>
        <taxon>Zoogloeaceae</taxon>
        <taxon>Thauera</taxon>
    </lineage>
</organism>
<evidence type="ECO:0000313" key="2">
    <source>
        <dbReference type="EMBL" id="ENO91351.1"/>
    </source>
</evidence>
<gene>
    <name evidence="2" type="ORF">C667_22579</name>
</gene>
<protein>
    <submittedName>
        <fullName evidence="2">Response regulator receiver protein</fullName>
    </submittedName>
</protein>
<dbReference type="Proteomes" id="UP000013047">
    <property type="component" value="Unassembled WGS sequence"/>
</dbReference>
<accession>N6YAL8</accession>
<keyword evidence="3" id="KW-1185">Reference proteome</keyword>